<evidence type="ECO:0008006" key="4">
    <source>
        <dbReference type="Google" id="ProtNLM"/>
    </source>
</evidence>
<evidence type="ECO:0000256" key="1">
    <source>
        <dbReference type="SAM" id="Phobius"/>
    </source>
</evidence>
<dbReference type="RefSeq" id="WP_188702549.1">
    <property type="nucleotide sequence ID" value="NZ_BMLX01000001.1"/>
</dbReference>
<gene>
    <name evidence="2" type="ORF">GCM10010970_07970</name>
</gene>
<dbReference type="InterPro" id="IPR025738">
    <property type="entry name" value="BatD"/>
</dbReference>
<keyword evidence="1" id="KW-1133">Transmembrane helix</keyword>
<protein>
    <recommendedName>
        <fullName evidence="4">Oxygen tolerance</fullName>
    </recommendedName>
</protein>
<sequence length="210" mass="22661">MCVGSTRQDAATYVIQKAGSYTLPAVSIAWWDTRAGQLRSAQVPAVTFSAVATPSYHPEIGLPPEAAAPAPARIRHLDVQQLAEYAGALIAALVALWFLVPRLWHAIRAWSSRPRKTSPEHAARNALRRALAGKNPQKIIPALYRWLDAADDPAPAELRRRMNPATADAWLQSVYGQGRGDPVSAPSLAELRKQQTIAPAASASVLPPLN</sequence>
<accession>A0ABQ2P6B3</accession>
<dbReference type="PANTHER" id="PTHR40940:SF1">
    <property type="entry name" value="PROTEIN BATD"/>
    <property type="match status" value="1"/>
</dbReference>
<dbReference type="Proteomes" id="UP000637267">
    <property type="component" value="Unassembled WGS sequence"/>
</dbReference>
<keyword evidence="1" id="KW-0812">Transmembrane</keyword>
<proteinExistence type="predicted"/>
<name>A0ABQ2P6B3_9NEIS</name>
<dbReference type="PANTHER" id="PTHR40940">
    <property type="entry name" value="PROTEIN BATD-RELATED"/>
    <property type="match status" value="1"/>
</dbReference>
<evidence type="ECO:0000313" key="3">
    <source>
        <dbReference type="Proteomes" id="UP000637267"/>
    </source>
</evidence>
<feature type="transmembrane region" description="Helical" evidence="1">
    <location>
        <begin position="85"/>
        <end position="104"/>
    </location>
</feature>
<reference evidence="3" key="1">
    <citation type="journal article" date="2019" name="Int. J. Syst. Evol. Microbiol.">
        <title>The Global Catalogue of Microorganisms (GCM) 10K type strain sequencing project: providing services to taxonomists for standard genome sequencing and annotation.</title>
        <authorList>
            <consortium name="The Broad Institute Genomics Platform"/>
            <consortium name="The Broad Institute Genome Sequencing Center for Infectious Disease"/>
            <person name="Wu L."/>
            <person name="Ma J."/>
        </authorList>
    </citation>
    <scope>NUCLEOTIDE SEQUENCE [LARGE SCALE GENOMIC DNA]</scope>
    <source>
        <strain evidence="3">CGMCC 1.8859</strain>
    </source>
</reference>
<dbReference type="EMBL" id="BMLX01000001">
    <property type="protein sequence ID" value="GGP18905.1"/>
    <property type="molecule type" value="Genomic_DNA"/>
</dbReference>
<comment type="caution">
    <text evidence="2">The sequence shown here is derived from an EMBL/GenBank/DDBJ whole genome shotgun (WGS) entry which is preliminary data.</text>
</comment>
<organism evidence="2 3">
    <name type="scientific">Silvimonas iriomotensis</name>
    <dbReference type="NCBI Taxonomy" id="449662"/>
    <lineage>
        <taxon>Bacteria</taxon>
        <taxon>Pseudomonadati</taxon>
        <taxon>Pseudomonadota</taxon>
        <taxon>Betaproteobacteria</taxon>
        <taxon>Neisseriales</taxon>
        <taxon>Chitinibacteraceae</taxon>
        <taxon>Silvimonas</taxon>
    </lineage>
</organism>
<keyword evidence="3" id="KW-1185">Reference proteome</keyword>
<evidence type="ECO:0000313" key="2">
    <source>
        <dbReference type="EMBL" id="GGP18905.1"/>
    </source>
</evidence>
<keyword evidence="1" id="KW-0472">Membrane</keyword>